<evidence type="ECO:0000256" key="1">
    <source>
        <dbReference type="ARBA" id="ARBA00038376"/>
    </source>
</evidence>
<dbReference type="GO" id="GO:0004074">
    <property type="term" value="F:biliverdin reductase [NAD(P)H] activity"/>
    <property type="evidence" value="ECO:0007669"/>
    <property type="project" value="TreeGrafter"/>
</dbReference>
<organism evidence="3 4">
    <name type="scientific">Neonectria ditissima</name>
    <dbReference type="NCBI Taxonomy" id="78410"/>
    <lineage>
        <taxon>Eukaryota</taxon>
        <taxon>Fungi</taxon>
        <taxon>Dikarya</taxon>
        <taxon>Ascomycota</taxon>
        <taxon>Pezizomycotina</taxon>
        <taxon>Sordariomycetes</taxon>
        <taxon>Hypocreomycetidae</taxon>
        <taxon>Hypocreales</taxon>
        <taxon>Nectriaceae</taxon>
        <taxon>Neonectria</taxon>
    </lineage>
</organism>
<proteinExistence type="inferred from homology"/>
<dbReference type="OrthoDB" id="63935at2759"/>
<dbReference type="Gene3D" id="3.40.50.720">
    <property type="entry name" value="NAD(P)-binding Rossmann-like Domain"/>
    <property type="match status" value="1"/>
</dbReference>
<dbReference type="InterPro" id="IPR016040">
    <property type="entry name" value="NAD(P)-bd_dom"/>
</dbReference>
<dbReference type="PANTHER" id="PTHR43355:SF2">
    <property type="entry name" value="FLAVIN REDUCTASE (NADPH)"/>
    <property type="match status" value="1"/>
</dbReference>
<keyword evidence="4" id="KW-1185">Reference proteome</keyword>
<sequence length="241" mass="25796">MSTKTVAFIGASFGVGLSALKHTLAAGHKCIALCRTPSRLTDVISPSENPNLQVIQGNAHDLAAVSRCLTKEDGTIVDEIVSTIGGKPILHKLTNDDPHVCGKGMATLLEALAQLRRSGAPGGPPIVVCSSTGMSRFGRDVPVLMMPLYGYLLEVQKADKRVMEDGLVDSGEDFTIVRASLLVNGETDAPVRVGLEDPKIGREVDVIGYTISREDAGKWVAENLVLKREEKYVNKIAVVTY</sequence>
<gene>
    <name evidence="3" type="ORF">AK830_g4577</name>
</gene>
<dbReference type="STRING" id="78410.A0A0P7BNH6"/>
<dbReference type="AlphaFoldDB" id="A0A0P7BNH6"/>
<dbReference type="GO" id="GO:0042602">
    <property type="term" value="F:riboflavin reductase (NADPH) activity"/>
    <property type="evidence" value="ECO:0007669"/>
    <property type="project" value="TreeGrafter"/>
</dbReference>
<dbReference type="InterPro" id="IPR036291">
    <property type="entry name" value="NAD(P)-bd_dom_sf"/>
</dbReference>
<feature type="domain" description="NAD(P)-binding" evidence="2">
    <location>
        <begin position="10"/>
        <end position="223"/>
    </location>
</feature>
<evidence type="ECO:0000313" key="4">
    <source>
        <dbReference type="Proteomes" id="UP000050424"/>
    </source>
</evidence>
<comment type="similarity">
    <text evidence="1">Belongs to the avfA family.</text>
</comment>
<name>A0A0P7BNH6_9HYPO</name>
<evidence type="ECO:0000259" key="2">
    <source>
        <dbReference type="Pfam" id="PF13460"/>
    </source>
</evidence>
<dbReference type="EMBL" id="LKCW01000056">
    <property type="protein sequence ID" value="KPM41967.1"/>
    <property type="molecule type" value="Genomic_DNA"/>
</dbReference>
<accession>A0A0P7BNH6</accession>
<evidence type="ECO:0000313" key="3">
    <source>
        <dbReference type="EMBL" id="KPM41967.1"/>
    </source>
</evidence>
<protein>
    <recommendedName>
        <fullName evidence="2">NAD(P)-binding domain-containing protein</fullName>
    </recommendedName>
</protein>
<dbReference type="PANTHER" id="PTHR43355">
    <property type="entry name" value="FLAVIN REDUCTASE (NADPH)"/>
    <property type="match status" value="1"/>
</dbReference>
<dbReference type="Proteomes" id="UP000050424">
    <property type="component" value="Unassembled WGS sequence"/>
</dbReference>
<comment type="caution">
    <text evidence="3">The sequence shown here is derived from an EMBL/GenBank/DDBJ whole genome shotgun (WGS) entry which is preliminary data.</text>
</comment>
<dbReference type="SUPFAM" id="SSF51735">
    <property type="entry name" value="NAD(P)-binding Rossmann-fold domains"/>
    <property type="match status" value="1"/>
</dbReference>
<dbReference type="InterPro" id="IPR051606">
    <property type="entry name" value="Polyketide_Oxido-like"/>
</dbReference>
<reference evidence="3 4" key="1">
    <citation type="submission" date="2015-09" db="EMBL/GenBank/DDBJ databases">
        <title>Draft genome of a European isolate of the apple canker pathogen Neonectria ditissima.</title>
        <authorList>
            <person name="Gomez-Cortecero A."/>
            <person name="Harrison R.J."/>
            <person name="Armitage A.D."/>
        </authorList>
    </citation>
    <scope>NUCLEOTIDE SEQUENCE [LARGE SCALE GENOMIC DNA]</scope>
    <source>
        <strain evidence="3 4">R09/05</strain>
    </source>
</reference>
<dbReference type="Pfam" id="PF13460">
    <property type="entry name" value="NAD_binding_10"/>
    <property type="match status" value="1"/>
</dbReference>